<organism evidence="1 2">
    <name type="scientific">Plasmodium gonderi</name>
    <dbReference type="NCBI Taxonomy" id="77519"/>
    <lineage>
        <taxon>Eukaryota</taxon>
        <taxon>Sar</taxon>
        <taxon>Alveolata</taxon>
        <taxon>Apicomplexa</taxon>
        <taxon>Aconoidasida</taxon>
        <taxon>Haemosporida</taxon>
        <taxon>Plasmodiidae</taxon>
        <taxon>Plasmodium</taxon>
        <taxon>Plasmodium (Plasmodium)</taxon>
    </lineage>
</organism>
<evidence type="ECO:0008006" key="3">
    <source>
        <dbReference type="Google" id="ProtNLM"/>
    </source>
</evidence>
<gene>
    <name evidence="1" type="ORF">PGO_073260</name>
</gene>
<name>A0A1Y1JD09_PLAGO</name>
<evidence type="ECO:0000313" key="1">
    <source>
        <dbReference type="EMBL" id="GAW80411.1"/>
    </source>
</evidence>
<dbReference type="Proteomes" id="UP000195521">
    <property type="component" value="Unassembled WGS sequence"/>
</dbReference>
<sequence length="207" mass="24176">MNAICTTSVIVQLLEFFPFLDDLFTLMYLNRSWKAAILDVITNTNFLNAKKIMRMKNKKYILLILKYMKGSSRNGREGELIKTELVDRIEHPLEGISPSLRHFPNVLELIIGSCNLSPLFFNCIQNMFPQLVCFKIFIKSPVCIPLLKNFCFNSKNLRRIIITIGNSKLNTDYREKLEKNLNKFFRHWGIDITLITQLRECPLRGKL</sequence>
<keyword evidence="2" id="KW-1185">Reference proteome</keyword>
<dbReference type="AlphaFoldDB" id="A0A1Y1JD09"/>
<dbReference type="RefSeq" id="XP_028543000.1">
    <property type="nucleotide sequence ID" value="XM_028687199.1"/>
</dbReference>
<reference evidence="2" key="1">
    <citation type="submission" date="2017-04" db="EMBL/GenBank/DDBJ databases">
        <title>Plasmodium gonderi genome.</title>
        <authorList>
            <person name="Arisue N."/>
            <person name="Honma H."/>
            <person name="Kawai S."/>
            <person name="Tougan T."/>
            <person name="Tanabe K."/>
            <person name="Horii T."/>
        </authorList>
    </citation>
    <scope>NUCLEOTIDE SEQUENCE [LARGE SCALE GENOMIC DNA]</scope>
    <source>
        <strain evidence="2">ATCC 30045</strain>
    </source>
</reference>
<dbReference type="OMA" id="ILEFFPW"/>
<dbReference type="EMBL" id="BDQF01000008">
    <property type="protein sequence ID" value="GAW80411.1"/>
    <property type="molecule type" value="Genomic_DNA"/>
</dbReference>
<protein>
    <recommendedName>
        <fullName evidence="3">F-box domain-containing protein</fullName>
    </recommendedName>
</protein>
<dbReference type="OrthoDB" id="371213at2759"/>
<proteinExistence type="predicted"/>
<dbReference type="GeneID" id="39747124"/>
<evidence type="ECO:0000313" key="2">
    <source>
        <dbReference type="Proteomes" id="UP000195521"/>
    </source>
</evidence>
<accession>A0A1Y1JD09</accession>
<comment type="caution">
    <text evidence="1">The sequence shown here is derived from an EMBL/GenBank/DDBJ whole genome shotgun (WGS) entry which is preliminary data.</text>
</comment>